<accession>A0ABN8A5R3</accession>
<gene>
    <name evidence="1" type="ORF">BACCIP111899_04153</name>
</gene>
<proteinExistence type="predicted"/>
<evidence type="ECO:0000313" key="1">
    <source>
        <dbReference type="EMBL" id="CAG9614920.1"/>
    </source>
</evidence>
<dbReference type="EMBL" id="CAKJTI010000044">
    <property type="protein sequence ID" value="CAG9614920.1"/>
    <property type="molecule type" value="Genomic_DNA"/>
</dbReference>
<protein>
    <submittedName>
        <fullName evidence="1">Uncharacterized protein</fullName>
    </submittedName>
</protein>
<organism evidence="1 2">
    <name type="scientific">Bacillus rhizoplanae</name>
    <dbReference type="NCBI Taxonomy" id="2880966"/>
    <lineage>
        <taxon>Bacteria</taxon>
        <taxon>Bacillati</taxon>
        <taxon>Bacillota</taxon>
        <taxon>Bacilli</taxon>
        <taxon>Bacillales</taxon>
        <taxon>Bacillaceae</taxon>
        <taxon>Bacillus</taxon>
    </lineage>
</organism>
<reference evidence="1 2" key="1">
    <citation type="submission" date="2021-10" db="EMBL/GenBank/DDBJ databases">
        <authorList>
            <person name="Criscuolo A."/>
        </authorList>
    </citation>
    <scope>NUCLEOTIDE SEQUENCE [LARGE SCALE GENOMIC DNA]</scope>
    <source>
        <strain evidence="2">CIP 111899</strain>
    </source>
</reference>
<dbReference type="Proteomes" id="UP000789423">
    <property type="component" value="Unassembled WGS sequence"/>
</dbReference>
<sequence>MNYQNNISVNNVMNLDEYMNMIDLKIDQELNSLINSLGYKVHESMSFEEIQELNSKMVQGGCFPTIDTYQEGMNYIVNLSVGNLQRNLVFDLEETTK</sequence>
<dbReference type="RefSeq" id="WP_230576856.1">
    <property type="nucleotide sequence ID" value="NZ_CAKJTI010000044.1"/>
</dbReference>
<name>A0ABN8A5R3_9BACI</name>
<evidence type="ECO:0000313" key="2">
    <source>
        <dbReference type="Proteomes" id="UP000789423"/>
    </source>
</evidence>
<comment type="caution">
    <text evidence="1">The sequence shown here is derived from an EMBL/GenBank/DDBJ whole genome shotgun (WGS) entry which is preliminary data.</text>
</comment>
<keyword evidence="2" id="KW-1185">Reference proteome</keyword>